<reference evidence="2" key="1">
    <citation type="submission" date="2022-11" db="UniProtKB">
        <authorList>
            <consortium name="WormBaseParasite"/>
        </authorList>
    </citation>
    <scope>IDENTIFICATION</scope>
</reference>
<accession>A0A914RWN3</accession>
<dbReference type="Proteomes" id="UP000887564">
    <property type="component" value="Unplaced"/>
</dbReference>
<dbReference type="WBParaSite" id="PEQ_0000927401-mRNA-1">
    <property type="protein sequence ID" value="PEQ_0000927401-mRNA-1"/>
    <property type="gene ID" value="PEQ_0000927401"/>
</dbReference>
<organism evidence="1 2">
    <name type="scientific">Parascaris equorum</name>
    <name type="common">Equine roundworm</name>
    <dbReference type="NCBI Taxonomy" id="6256"/>
    <lineage>
        <taxon>Eukaryota</taxon>
        <taxon>Metazoa</taxon>
        <taxon>Ecdysozoa</taxon>
        <taxon>Nematoda</taxon>
        <taxon>Chromadorea</taxon>
        <taxon>Rhabditida</taxon>
        <taxon>Spirurina</taxon>
        <taxon>Ascaridomorpha</taxon>
        <taxon>Ascaridoidea</taxon>
        <taxon>Ascarididae</taxon>
        <taxon>Parascaris</taxon>
    </lineage>
</organism>
<evidence type="ECO:0000313" key="1">
    <source>
        <dbReference type="Proteomes" id="UP000887564"/>
    </source>
</evidence>
<proteinExistence type="predicted"/>
<keyword evidence="1" id="KW-1185">Reference proteome</keyword>
<name>A0A914RWN3_PAREQ</name>
<protein>
    <submittedName>
        <fullName evidence="2">Uncharacterized protein</fullName>
    </submittedName>
</protein>
<evidence type="ECO:0000313" key="2">
    <source>
        <dbReference type="WBParaSite" id="PEQ_0000927401-mRNA-1"/>
    </source>
</evidence>
<dbReference type="AlphaFoldDB" id="A0A914RWN3"/>
<sequence>MENMIQTLWSCFLGFSRERLPADNDRLRRYRSSVCNCDTRTVAPPTLRLRSILHLDVKKGGTTGNFFTADPSLEI</sequence>